<dbReference type="Proteomes" id="UP000006001">
    <property type="component" value="Unassembled WGS sequence"/>
</dbReference>
<accession>D0WHE8</accession>
<keyword evidence="1" id="KW-0732">Signal</keyword>
<evidence type="ECO:0000256" key="1">
    <source>
        <dbReference type="SAM" id="SignalP"/>
    </source>
</evidence>
<feature type="domain" description="FMN-binding" evidence="2">
    <location>
        <begin position="78"/>
        <end position="155"/>
    </location>
</feature>
<comment type="caution">
    <text evidence="3">The sequence shown here is derived from an EMBL/GenBank/DDBJ whole genome shotgun (WGS) entry which is preliminary data.</text>
</comment>
<dbReference type="Pfam" id="PF04205">
    <property type="entry name" value="FMN_bind"/>
    <property type="match status" value="1"/>
</dbReference>
<dbReference type="GO" id="GO:0010181">
    <property type="term" value="F:FMN binding"/>
    <property type="evidence" value="ECO:0007669"/>
    <property type="project" value="InterPro"/>
</dbReference>
<dbReference type="STRING" id="649764.HMPREF0762_01181"/>
<evidence type="ECO:0000313" key="4">
    <source>
        <dbReference type="Proteomes" id="UP000006001"/>
    </source>
</evidence>
<dbReference type="HOGENOM" id="CLU_119437_0_0_11"/>
<proteinExistence type="predicted"/>
<evidence type="ECO:0000313" key="3">
    <source>
        <dbReference type="EMBL" id="EEZ61112.1"/>
    </source>
</evidence>
<keyword evidence="4" id="KW-1185">Reference proteome</keyword>
<reference evidence="3" key="1">
    <citation type="submission" date="2009-10" db="EMBL/GenBank/DDBJ databases">
        <authorList>
            <person name="Weinstock G."/>
            <person name="Sodergren E."/>
            <person name="Clifton S."/>
            <person name="Fulton L."/>
            <person name="Fulton B."/>
            <person name="Courtney L."/>
            <person name="Fronick C."/>
            <person name="Harrison M."/>
            <person name="Strong C."/>
            <person name="Farmer C."/>
            <person name="Delahaunty K."/>
            <person name="Markovic C."/>
            <person name="Hall O."/>
            <person name="Minx P."/>
            <person name="Tomlinson C."/>
            <person name="Mitreva M."/>
            <person name="Nelson J."/>
            <person name="Hou S."/>
            <person name="Wollam A."/>
            <person name="Pepin K.H."/>
            <person name="Johnson M."/>
            <person name="Bhonagiri V."/>
            <person name="Nash W.E."/>
            <person name="Warren W."/>
            <person name="Chinwalla A."/>
            <person name="Mardis E.R."/>
            <person name="Wilson R.K."/>
        </authorList>
    </citation>
    <scope>NUCLEOTIDE SEQUENCE [LARGE SCALE GENOMIC DNA]</scope>
    <source>
        <strain evidence="3">ATCC 700122</strain>
    </source>
</reference>
<organism evidence="3 4">
    <name type="scientific">Slackia exigua (strain ATCC 700122 / DSM 15923 / CIP 105133 / JCM 11022 / KCTC 5966 / S-7)</name>
    <dbReference type="NCBI Taxonomy" id="649764"/>
    <lineage>
        <taxon>Bacteria</taxon>
        <taxon>Bacillati</taxon>
        <taxon>Actinomycetota</taxon>
        <taxon>Coriobacteriia</taxon>
        <taxon>Eggerthellales</taxon>
        <taxon>Eggerthellaceae</taxon>
        <taxon>Slackia</taxon>
    </lineage>
</organism>
<sequence length="168" mass="17040">MREAAMSRRAFAVAGAAVLAFGMTGCAATYEGSGSKDAASAEQLAMTTDDPWDAAIVQTRTSAEGNLIDGTYTGTGMGMGGPISVTLTVKGNVIAVDRMVQTAETQSVGGFEAIRDGRYADMIEAVQGSDIDTISGATVTTVGVRTAVDDALAQAAGAESTTKTEEAK</sequence>
<feature type="chain" id="PRO_5003017800" evidence="1">
    <location>
        <begin position="28"/>
        <end position="168"/>
    </location>
</feature>
<dbReference type="SMART" id="SM00900">
    <property type="entry name" value="FMN_bind"/>
    <property type="match status" value="1"/>
</dbReference>
<dbReference type="EMBL" id="ACUX02000007">
    <property type="protein sequence ID" value="EEZ61112.1"/>
    <property type="molecule type" value="Genomic_DNA"/>
</dbReference>
<gene>
    <name evidence="3" type="ORF">HMPREF0762_01181</name>
</gene>
<evidence type="ECO:0000259" key="2">
    <source>
        <dbReference type="SMART" id="SM00900"/>
    </source>
</evidence>
<dbReference type="eggNOG" id="COG3976">
    <property type="taxonomic scope" value="Bacteria"/>
</dbReference>
<dbReference type="AlphaFoldDB" id="D0WHE8"/>
<feature type="signal peptide" evidence="1">
    <location>
        <begin position="1"/>
        <end position="27"/>
    </location>
</feature>
<dbReference type="PROSITE" id="PS51257">
    <property type="entry name" value="PROKAR_LIPOPROTEIN"/>
    <property type="match status" value="1"/>
</dbReference>
<protein>
    <submittedName>
        <fullName evidence="3">FMN-binding domain protein</fullName>
    </submittedName>
</protein>
<name>D0WHE8_SLAES</name>
<dbReference type="Gene3D" id="3.90.1010.20">
    <property type="match status" value="1"/>
</dbReference>
<dbReference type="GO" id="GO:0016020">
    <property type="term" value="C:membrane"/>
    <property type="evidence" value="ECO:0007669"/>
    <property type="project" value="InterPro"/>
</dbReference>
<dbReference type="InterPro" id="IPR007329">
    <property type="entry name" value="FMN-bd"/>
</dbReference>